<keyword evidence="7 10" id="KW-0067">ATP-binding</keyword>
<evidence type="ECO:0000313" key="16">
    <source>
        <dbReference type="Proteomes" id="UP000054886"/>
    </source>
</evidence>
<dbReference type="SMART" id="SM00220">
    <property type="entry name" value="S_TKc"/>
    <property type="match status" value="1"/>
</dbReference>
<dbReference type="GO" id="GO:0005634">
    <property type="term" value="C:nucleus"/>
    <property type="evidence" value="ECO:0007669"/>
    <property type="project" value="EnsemblFungi"/>
</dbReference>
<keyword evidence="6 15" id="KW-0418">Kinase</keyword>
<dbReference type="EC" id="2.7.11.11" evidence="2"/>
<dbReference type="VEuPathDB" id="FungiDB:GVI51_M08349"/>
<dbReference type="VEuPathDB" id="FungiDB:GWK60_M08349"/>
<evidence type="ECO:0000256" key="11">
    <source>
        <dbReference type="RuleBase" id="RU000304"/>
    </source>
</evidence>
<evidence type="ECO:0000256" key="5">
    <source>
        <dbReference type="ARBA" id="ARBA00022741"/>
    </source>
</evidence>
<dbReference type="Pfam" id="PF00069">
    <property type="entry name" value="Pkinase"/>
    <property type="match status" value="1"/>
</dbReference>
<dbReference type="PANTHER" id="PTHR24353">
    <property type="entry name" value="CYCLIC NUCLEOTIDE-DEPENDENT PROTEIN KINASE"/>
    <property type="match status" value="1"/>
</dbReference>
<evidence type="ECO:0000256" key="1">
    <source>
        <dbReference type="ARBA" id="ARBA00007115"/>
    </source>
</evidence>
<dbReference type="GO" id="GO:0005952">
    <property type="term" value="C:cAMP-dependent protein kinase complex"/>
    <property type="evidence" value="ECO:0007669"/>
    <property type="project" value="EnsemblFungi"/>
</dbReference>
<feature type="binding site" evidence="10">
    <location>
        <position position="226"/>
    </location>
    <ligand>
        <name>ATP</name>
        <dbReference type="ChEBI" id="CHEBI:30616"/>
    </ligand>
</feature>
<feature type="region of interest" description="Disordered" evidence="12">
    <location>
        <begin position="1"/>
        <end position="84"/>
    </location>
</feature>
<feature type="region of interest" description="Disordered" evidence="12">
    <location>
        <begin position="112"/>
        <end position="166"/>
    </location>
</feature>
<dbReference type="PROSITE" id="PS51285">
    <property type="entry name" value="AGC_KINASE_CTER"/>
    <property type="match status" value="1"/>
</dbReference>
<dbReference type="GO" id="GO:0005524">
    <property type="term" value="F:ATP binding"/>
    <property type="evidence" value="ECO:0007669"/>
    <property type="project" value="UniProtKB-UniRule"/>
</dbReference>
<dbReference type="GO" id="GO:0005829">
    <property type="term" value="C:cytosol"/>
    <property type="evidence" value="ECO:0007669"/>
    <property type="project" value="TreeGrafter"/>
</dbReference>
<dbReference type="PANTHER" id="PTHR24353:SF73">
    <property type="entry name" value="CAMP-DEPENDENT PROTEIN KINASE TYPE 1-RELATED"/>
    <property type="match status" value="1"/>
</dbReference>
<evidence type="ECO:0000313" key="15">
    <source>
        <dbReference type="EMBL" id="KTB04224.1"/>
    </source>
</evidence>
<evidence type="ECO:0000256" key="9">
    <source>
        <dbReference type="ARBA" id="ARBA00047454"/>
    </source>
</evidence>
<evidence type="ECO:0000256" key="2">
    <source>
        <dbReference type="ARBA" id="ARBA00012444"/>
    </source>
</evidence>
<reference evidence="15 16" key="1">
    <citation type="submission" date="2015-10" db="EMBL/GenBank/DDBJ databases">
        <title>Draft genomes sequences of Candida glabrata isolates 1A, 1B, 2A, 2B, 3A and 3B.</title>
        <authorList>
            <person name="Haavelsrud O.E."/>
            <person name="Gaustad P."/>
        </authorList>
    </citation>
    <scope>NUCLEOTIDE SEQUENCE [LARGE SCALE GENOMIC DNA]</scope>
    <source>
        <strain evidence="15">910700640</strain>
    </source>
</reference>
<dbReference type="InterPro" id="IPR017441">
    <property type="entry name" value="Protein_kinase_ATP_BS"/>
</dbReference>
<dbReference type="SMART" id="SM00133">
    <property type="entry name" value="S_TK_X"/>
    <property type="match status" value="1"/>
</dbReference>
<dbReference type="InterPro" id="IPR011009">
    <property type="entry name" value="Kinase-like_dom_sf"/>
</dbReference>
<feature type="compositionally biased region" description="Basic and acidic residues" evidence="12">
    <location>
        <begin position="1"/>
        <end position="22"/>
    </location>
</feature>
<dbReference type="InterPro" id="IPR008271">
    <property type="entry name" value="Ser/Thr_kinase_AS"/>
</dbReference>
<dbReference type="VEuPathDB" id="FungiDB:CAGL0M08404g"/>
<feature type="compositionally biased region" description="Basic and acidic residues" evidence="12">
    <location>
        <begin position="75"/>
        <end position="84"/>
    </location>
</feature>
<keyword evidence="4" id="KW-0808">Transferase</keyword>
<feature type="compositionally biased region" description="Low complexity" evidence="12">
    <location>
        <begin position="133"/>
        <end position="160"/>
    </location>
</feature>
<evidence type="ECO:0000256" key="3">
    <source>
        <dbReference type="ARBA" id="ARBA00022527"/>
    </source>
</evidence>
<accession>A0A0W0CXB2</accession>
<dbReference type="InterPro" id="IPR000719">
    <property type="entry name" value="Prot_kinase_dom"/>
</dbReference>
<comment type="catalytic activity">
    <reaction evidence="9">
        <text>L-seryl-[protein] + ATP = O-phospho-L-seryl-[protein] + ADP + H(+)</text>
        <dbReference type="Rhea" id="RHEA:17989"/>
        <dbReference type="Rhea" id="RHEA-COMP:9863"/>
        <dbReference type="Rhea" id="RHEA-COMP:11604"/>
        <dbReference type="ChEBI" id="CHEBI:15378"/>
        <dbReference type="ChEBI" id="CHEBI:29999"/>
        <dbReference type="ChEBI" id="CHEBI:30616"/>
        <dbReference type="ChEBI" id="CHEBI:83421"/>
        <dbReference type="ChEBI" id="CHEBI:456216"/>
        <dbReference type="EC" id="2.7.11.11"/>
    </reaction>
</comment>
<comment type="catalytic activity">
    <reaction evidence="8">
        <text>L-threonyl-[protein] + ATP = O-phospho-L-threonyl-[protein] + ADP + H(+)</text>
        <dbReference type="Rhea" id="RHEA:46608"/>
        <dbReference type="Rhea" id="RHEA-COMP:11060"/>
        <dbReference type="Rhea" id="RHEA-COMP:11605"/>
        <dbReference type="ChEBI" id="CHEBI:15378"/>
        <dbReference type="ChEBI" id="CHEBI:30013"/>
        <dbReference type="ChEBI" id="CHEBI:30616"/>
        <dbReference type="ChEBI" id="CHEBI:61977"/>
        <dbReference type="ChEBI" id="CHEBI:456216"/>
        <dbReference type="EC" id="2.7.11.11"/>
    </reaction>
</comment>
<dbReference type="Gene3D" id="1.10.510.10">
    <property type="entry name" value="Transferase(Phosphotransferase) domain 1"/>
    <property type="match status" value="1"/>
</dbReference>
<feature type="compositionally biased region" description="Basic and acidic residues" evidence="12">
    <location>
        <begin position="43"/>
        <end position="61"/>
    </location>
</feature>
<dbReference type="EMBL" id="LLZZ01000117">
    <property type="protein sequence ID" value="KTB04224.1"/>
    <property type="molecule type" value="Genomic_DNA"/>
</dbReference>
<protein>
    <recommendedName>
        <fullName evidence="2">cAMP-dependent protein kinase</fullName>
        <ecNumber evidence="2">2.7.11.11</ecNumber>
    </recommendedName>
</protein>
<evidence type="ECO:0000256" key="8">
    <source>
        <dbReference type="ARBA" id="ARBA00047292"/>
    </source>
</evidence>
<evidence type="ECO:0000256" key="4">
    <source>
        <dbReference type="ARBA" id="ARBA00022679"/>
    </source>
</evidence>
<dbReference type="FunFam" id="3.30.200.20:FF:000005">
    <property type="entry name" value="cAMP-dependent protein kinase catalytic subunit"/>
    <property type="match status" value="1"/>
</dbReference>
<dbReference type="SUPFAM" id="SSF56112">
    <property type="entry name" value="Protein kinase-like (PK-like)"/>
    <property type="match status" value="1"/>
</dbReference>
<gene>
    <name evidence="15" type="ORF">AO440_004214</name>
</gene>
<dbReference type="VEuPathDB" id="FungiDB:B1J91_M08404g"/>
<dbReference type="Proteomes" id="UP000054886">
    <property type="component" value="Unassembled WGS sequence"/>
</dbReference>
<dbReference type="Gene3D" id="3.30.200.20">
    <property type="entry name" value="Phosphorylase Kinase, domain 1"/>
    <property type="match status" value="1"/>
</dbReference>
<dbReference type="InterPro" id="IPR000961">
    <property type="entry name" value="AGC-kinase_C"/>
</dbReference>
<dbReference type="GO" id="GO:0010607">
    <property type="term" value="P:negative regulation of cytoplasmic mRNA processing body assembly"/>
    <property type="evidence" value="ECO:0007669"/>
    <property type="project" value="EnsemblFungi"/>
</dbReference>
<dbReference type="PROSITE" id="PS00107">
    <property type="entry name" value="PROTEIN_KINASE_ATP"/>
    <property type="match status" value="1"/>
</dbReference>
<dbReference type="GO" id="GO:0070314">
    <property type="term" value="P:G1 to G0 transition"/>
    <property type="evidence" value="ECO:0007669"/>
    <property type="project" value="EnsemblFungi"/>
</dbReference>
<dbReference type="AlphaFoldDB" id="A0A0W0CXB2"/>
<evidence type="ECO:0000259" key="13">
    <source>
        <dbReference type="PROSITE" id="PS50011"/>
    </source>
</evidence>
<dbReference type="FunFam" id="1.10.510.10:FF:000005">
    <property type="entry name" value="cAMP-dependent protein kinase catalytic subunit alpha"/>
    <property type="match status" value="1"/>
</dbReference>
<proteinExistence type="inferred from homology"/>
<dbReference type="GO" id="GO:0010494">
    <property type="term" value="C:cytoplasmic stress granule"/>
    <property type="evidence" value="ECO:0007669"/>
    <property type="project" value="EnsemblFungi"/>
</dbReference>
<dbReference type="GO" id="GO:0007265">
    <property type="term" value="P:Ras protein signal transduction"/>
    <property type="evidence" value="ECO:0007669"/>
    <property type="project" value="EnsemblFungi"/>
</dbReference>
<organism evidence="15 16">
    <name type="scientific">Candida glabrata</name>
    <name type="common">Yeast</name>
    <name type="synonym">Torulopsis glabrata</name>
    <dbReference type="NCBI Taxonomy" id="5478"/>
    <lineage>
        <taxon>Eukaryota</taxon>
        <taxon>Fungi</taxon>
        <taxon>Dikarya</taxon>
        <taxon>Ascomycota</taxon>
        <taxon>Saccharomycotina</taxon>
        <taxon>Saccharomycetes</taxon>
        <taxon>Saccharomycetales</taxon>
        <taxon>Saccharomycetaceae</taxon>
        <taxon>Nakaseomyces</taxon>
    </lineage>
</organism>
<evidence type="ECO:0000256" key="7">
    <source>
        <dbReference type="ARBA" id="ARBA00022840"/>
    </source>
</evidence>
<dbReference type="PROSITE" id="PS00108">
    <property type="entry name" value="PROTEIN_KINASE_ST"/>
    <property type="match status" value="1"/>
</dbReference>
<feature type="domain" description="Protein kinase" evidence="13">
    <location>
        <begin position="188"/>
        <end position="442"/>
    </location>
</feature>
<feature type="domain" description="AGC-kinase C-terminal" evidence="14">
    <location>
        <begin position="443"/>
        <end position="498"/>
    </location>
</feature>
<dbReference type="GO" id="GO:2000766">
    <property type="term" value="P:negative regulation of cytoplasmic translation"/>
    <property type="evidence" value="ECO:0007669"/>
    <property type="project" value="EnsemblFungi"/>
</dbReference>
<comment type="caution">
    <text evidence="15">The sequence shown here is derived from an EMBL/GenBank/DDBJ whole genome shotgun (WGS) entry which is preliminary data.</text>
</comment>
<keyword evidence="5 10" id="KW-0547">Nucleotide-binding</keyword>
<feature type="compositionally biased region" description="Basic and acidic residues" evidence="12">
    <location>
        <begin position="112"/>
        <end position="121"/>
    </location>
</feature>
<evidence type="ECO:0000256" key="10">
    <source>
        <dbReference type="PROSITE-ProRule" id="PRU10141"/>
    </source>
</evidence>
<sequence>MYVDPKKNNEVRKLSIPDKVVPEAEESEQLTEQQQQMQILGENFKEVEIMDSEYDRRKLEEESAGPPGDEPMGQENHEQLENHIDKATESQMSKELVVEDDQYDQGSHNIDYEARNKEEHNNGTNRTDGGHTQGTEQSNEQQTESNYEQQQQQRLQQAEQHQQHQMETVKKPLIYGANTSGKYTLSDFQILRTLGTGSFGRVHLIRSNHNGRFYALKALKKHTVVKLKQVEHTNDERRMLSIVSHPFIIRMWGTFQDSQHVFMVMDYIEGGELFSLLRKSQRFPNPVAKFYAAEVCLALEYLHSKEIIYRDLKPENILLDKNGHIKITDFGFAKYVPDVTYTLCGTPDYIAPEVVSTKPYNKSVDWWSFGILIYEMLAGYTPFYDANTMKTYEHILNSELKFPSFFHPDVQDLLSKLITRDLSKRLGNLQNGSEDVKNHPWFSEVVWEKLLARYIETPYEPPIQQGQGDTSQFDRYPEEEINYGVQGEDPYADLFREF</sequence>
<dbReference type="GO" id="GO:0004691">
    <property type="term" value="F:cAMP-dependent protein kinase activity"/>
    <property type="evidence" value="ECO:0007669"/>
    <property type="project" value="UniProtKB-EC"/>
</dbReference>
<dbReference type="PROSITE" id="PS50011">
    <property type="entry name" value="PROTEIN_KINASE_DOM"/>
    <property type="match status" value="1"/>
</dbReference>
<dbReference type="GO" id="GO:0000932">
    <property type="term" value="C:P-body"/>
    <property type="evidence" value="ECO:0007669"/>
    <property type="project" value="EnsemblFungi"/>
</dbReference>
<dbReference type="GO" id="GO:0010737">
    <property type="term" value="P:protein kinase A signaling"/>
    <property type="evidence" value="ECO:0007669"/>
    <property type="project" value="EnsemblFungi"/>
</dbReference>
<comment type="similarity">
    <text evidence="1">Belongs to the protein kinase superfamily. AGC Ser/Thr protein kinase family. cAMP subfamily.</text>
</comment>
<keyword evidence="3 11" id="KW-0723">Serine/threonine-protein kinase</keyword>
<name>A0A0W0CXB2_CANGB</name>
<dbReference type="CDD" id="cd05580">
    <property type="entry name" value="STKc_PKA_like"/>
    <property type="match status" value="1"/>
</dbReference>
<evidence type="ECO:0000256" key="6">
    <source>
        <dbReference type="ARBA" id="ARBA00022777"/>
    </source>
</evidence>
<evidence type="ECO:0000259" key="14">
    <source>
        <dbReference type="PROSITE" id="PS51285"/>
    </source>
</evidence>
<feature type="compositionally biased region" description="Low complexity" evidence="12">
    <location>
        <begin position="30"/>
        <end position="42"/>
    </location>
</feature>
<dbReference type="GO" id="GO:0007005">
    <property type="term" value="P:mitochondrion organization"/>
    <property type="evidence" value="ECO:0007669"/>
    <property type="project" value="EnsemblFungi"/>
</dbReference>
<evidence type="ECO:0000256" key="12">
    <source>
        <dbReference type="SAM" id="MobiDB-lite"/>
    </source>
</evidence>